<keyword evidence="9" id="KW-1185">Reference proteome</keyword>
<name>A0ABT3QDB1_9PROT</name>
<protein>
    <submittedName>
        <fullName evidence="8">Serine/threonine-protein kinase</fullName>
    </submittedName>
</protein>
<organism evidence="8 9">
    <name type="scientific">Acetobacter thailandicus</name>
    <dbReference type="NCBI Taxonomy" id="1502842"/>
    <lineage>
        <taxon>Bacteria</taxon>
        <taxon>Pseudomonadati</taxon>
        <taxon>Pseudomonadota</taxon>
        <taxon>Alphaproteobacteria</taxon>
        <taxon>Acetobacterales</taxon>
        <taxon>Acetobacteraceae</taxon>
        <taxon>Acetobacter</taxon>
    </lineage>
</organism>
<evidence type="ECO:0000256" key="5">
    <source>
        <dbReference type="PROSITE-ProRule" id="PRU10141"/>
    </source>
</evidence>
<dbReference type="InterPro" id="IPR008271">
    <property type="entry name" value="Ser/Thr_kinase_AS"/>
</dbReference>
<feature type="domain" description="Protein kinase" evidence="7">
    <location>
        <begin position="13"/>
        <end position="279"/>
    </location>
</feature>
<accession>A0ABT3QDB1</accession>
<dbReference type="PANTHER" id="PTHR43289">
    <property type="entry name" value="MITOGEN-ACTIVATED PROTEIN KINASE KINASE KINASE 20-RELATED"/>
    <property type="match status" value="1"/>
</dbReference>
<dbReference type="PANTHER" id="PTHR43289:SF6">
    <property type="entry name" value="SERINE_THREONINE-PROTEIN KINASE NEKL-3"/>
    <property type="match status" value="1"/>
</dbReference>
<dbReference type="GO" id="GO:0016301">
    <property type="term" value="F:kinase activity"/>
    <property type="evidence" value="ECO:0007669"/>
    <property type="project" value="UniProtKB-KW"/>
</dbReference>
<evidence type="ECO:0000256" key="3">
    <source>
        <dbReference type="ARBA" id="ARBA00022777"/>
    </source>
</evidence>
<gene>
    <name evidence="8" type="ORF">OQ497_04475</name>
</gene>
<dbReference type="CDD" id="cd14014">
    <property type="entry name" value="STKc_PknB_like"/>
    <property type="match status" value="1"/>
</dbReference>
<dbReference type="Proteomes" id="UP001301152">
    <property type="component" value="Unassembled WGS sequence"/>
</dbReference>
<dbReference type="SUPFAM" id="SSF56112">
    <property type="entry name" value="Protein kinase-like (PK-like)"/>
    <property type="match status" value="1"/>
</dbReference>
<evidence type="ECO:0000256" key="6">
    <source>
        <dbReference type="SAM" id="MobiDB-lite"/>
    </source>
</evidence>
<keyword evidence="3 8" id="KW-0418">Kinase</keyword>
<evidence type="ECO:0000313" key="8">
    <source>
        <dbReference type="EMBL" id="MCX2563219.1"/>
    </source>
</evidence>
<dbReference type="Gene3D" id="1.10.510.10">
    <property type="entry name" value="Transferase(Phosphotransferase) domain 1"/>
    <property type="match status" value="1"/>
</dbReference>
<evidence type="ECO:0000259" key="7">
    <source>
        <dbReference type="PROSITE" id="PS50011"/>
    </source>
</evidence>
<dbReference type="PROSITE" id="PS00108">
    <property type="entry name" value="PROTEIN_KINASE_ST"/>
    <property type="match status" value="1"/>
</dbReference>
<dbReference type="RefSeq" id="WP_173558996.1">
    <property type="nucleotide sequence ID" value="NZ_JAPIUZ010000001.1"/>
</dbReference>
<evidence type="ECO:0000256" key="4">
    <source>
        <dbReference type="ARBA" id="ARBA00022840"/>
    </source>
</evidence>
<dbReference type="InterPro" id="IPR000719">
    <property type="entry name" value="Prot_kinase_dom"/>
</dbReference>
<feature type="binding site" evidence="5">
    <location>
        <position position="42"/>
    </location>
    <ligand>
        <name>ATP</name>
        <dbReference type="ChEBI" id="CHEBI:30616"/>
    </ligand>
</feature>
<dbReference type="PROSITE" id="PS50011">
    <property type="entry name" value="PROTEIN_KINASE_DOM"/>
    <property type="match status" value="1"/>
</dbReference>
<dbReference type="PROSITE" id="PS00107">
    <property type="entry name" value="PROTEIN_KINASE_ATP"/>
    <property type="match status" value="1"/>
</dbReference>
<dbReference type="Pfam" id="PF00069">
    <property type="entry name" value="Pkinase"/>
    <property type="match status" value="1"/>
</dbReference>
<sequence>MMTPDLPTNAGRYCIEALLGQGAMGVVYKAWDPLVHRHVAIKMVRDNLLEGQERADYLARFLNEARLGGLCDHPNIVSLYDMGGSDEEPYLVLQYVDGLGLNKALPKGTKLPLDEVIPIALQVLAALEYAHMQGIVHRDVKPANIILTYQGRLKITDFGVSHSALLSEAETTPLLIGTPNYMSPEQCAGRPVDSRSDLFSFGSVLYEMLSGKKAFEGREYSDTSLLILNTEPEPLCDLRSDLPAGIATALSRILAKDPNDRFSSAREFSDVLRRATPQFDLSSPLPLPQQQFHSAPEQTVSDDTAENTSYHKEISENDASLVPDDNDDDYDGDATVIIAAEDNLPPLSHPVAETEWLNALEAHLLNLYGPASRQSLRKACEQAETKEEILALVLKNKRRKKDLLALFLPAQPINEQAIHSEENETPTENIVELQNTAEETPLPQTEIIPEHQNDQHPEELSYEEPPYIQQEEDPPLTDEDIIQVSAALSDVLGPVATPVLRRASLRAKNYPSFVALCETYIKHQGDQERFRNLLAATTRT</sequence>
<keyword evidence="4 5" id="KW-0067">ATP-binding</keyword>
<keyword evidence="1" id="KW-0808">Transferase</keyword>
<dbReference type="InterPro" id="IPR017441">
    <property type="entry name" value="Protein_kinase_ATP_BS"/>
</dbReference>
<reference evidence="8 9" key="1">
    <citation type="submission" date="2022-11" db="EMBL/GenBank/DDBJ databases">
        <title>Genome sequencing of Acetobacter type strain.</title>
        <authorList>
            <person name="Heo J."/>
            <person name="Lee D."/>
            <person name="Han B.-H."/>
            <person name="Hong S.-B."/>
            <person name="Kwon S.-W."/>
        </authorList>
    </citation>
    <scope>NUCLEOTIDE SEQUENCE [LARGE SCALE GENOMIC DNA]</scope>
    <source>
        <strain evidence="8 9">KACC 21253</strain>
    </source>
</reference>
<evidence type="ECO:0000256" key="1">
    <source>
        <dbReference type="ARBA" id="ARBA00022679"/>
    </source>
</evidence>
<dbReference type="InterPro" id="IPR011009">
    <property type="entry name" value="Kinase-like_dom_sf"/>
</dbReference>
<evidence type="ECO:0000256" key="2">
    <source>
        <dbReference type="ARBA" id="ARBA00022741"/>
    </source>
</evidence>
<dbReference type="Gene3D" id="3.30.200.20">
    <property type="entry name" value="Phosphorylase Kinase, domain 1"/>
    <property type="match status" value="1"/>
</dbReference>
<feature type="region of interest" description="Disordered" evidence="6">
    <location>
        <begin position="279"/>
        <end position="325"/>
    </location>
</feature>
<comment type="caution">
    <text evidence="8">The sequence shown here is derived from an EMBL/GenBank/DDBJ whole genome shotgun (WGS) entry which is preliminary data.</text>
</comment>
<proteinExistence type="predicted"/>
<dbReference type="SMART" id="SM00220">
    <property type="entry name" value="S_TKc"/>
    <property type="match status" value="1"/>
</dbReference>
<evidence type="ECO:0000313" key="9">
    <source>
        <dbReference type="Proteomes" id="UP001301152"/>
    </source>
</evidence>
<keyword evidence="2 5" id="KW-0547">Nucleotide-binding</keyword>
<dbReference type="EMBL" id="JAPIUZ010000001">
    <property type="protein sequence ID" value="MCX2563219.1"/>
    <property type="molecule type" value="Genomic_DNA"/>
</dbReference>
<feature type="compositionally biased region" description="Polar residues" evidence="6">
    <location>
        <begin position="288"/>
        <end position="308"/>
    </location>
</feature>